<feature type="compositionally biased region" description="Polar residues" evidence="5">
    <location>
        <begin position="407"/>
        <end position="417"/>
    </location>
</feature>
<keyword evidence="4" id="KW-0539">Nucleus</keyword>
<evidence type="ECO:0000256" key="3">
    <source>
        <dbReference type="ARBA" id="ARBA00022705"/>
    </source>
</evidence>
<comment type="subcellular location">
    <subcellularLocation>
        <location evidence="1">Nucleus</location>
    </subcellularLocation>
</comment>
<proteinExistence type="predicted"/>
<name>A0A1E4RCS7_9ASCO</name>
<feature type="compositionally biased region" description="Basic and acidic residues" evidence="5">
    <location>
        <begin position="210"/>
        <end position="220"/>
    </location>
</feature>
<evidence type="ECO:0000256" key="4">
    <source>
        <dbReference type="ARBA" id="ARBA00023242"/>
    </source>
</evidence>
<dbReference type="PANTHER" id="PTHR17598:SF13">
    <property type="entry name" value="DNA POLYMERASE DELTA SUBUNIT 3"/>
    <property type="match status" value="1"/>
</dbReference>
<dbReference type="InterPro" id="IPR019038">
    <property type="entry name" value="POLD3"/>
</dbReference>
<evidence type="ECO:0000313" key="7">
    <source>
        <dbReference type="Proteomes" id="UP000095085"/>
    </source>
</evidence>
<dbReference type="PANTHER" id="PTHR17598">
    <property type="entry name" value="DNA POLYMERASE DELTA SUBUNIT 3"/>
    <property type="match status" value="1"/>
</dbReference>
<dbReference type="Proteomes" id="UP000095085">
    <property type="component" value="Unassembled WGS sequence"/>
</dbReference>
<protein>
    <recommendedName>
        <fullName evidence="2">DNA polymerase delta subunit 3</fullName>
    </recommendedName>
</protein>
<dbReference type="STRING" id="984485.A0A1E4RCS7"/>
<evidence type="ECO:0000256" key="2">
    <source>
        <dbReference type="ARBA" id="ARBA00017589"/>
    </source>
</evidence>
<feature type="compositionally biased region" description="Basic and acidic residues" evidence="5">
    <location>
        <begin position="235"/>
        <end position="246"/>
    </location>
</feature>
<evidence type="ECO:0000256" key="1">
    <source>
        <dbReference type="ARBA" id="ARBA00004123"/>
    </source>
</evidence>
<feature type="compositionally biased region" description="Polar residues" evidence="5">
    <location>
        <begin position="176"/>
        <end position="193"/>
    </location>
</feature>
<feature type="compositionally biased region" description="Basic and acidic residues" evidence="5">
    <location>
        <begin position="289"/>
        <end position="310"/>
    </location>
</feature>
<feature type="compositionally biased region" description="Basic and acidic residues" evidence="5">
    <location>
        <begin position="341"/>
        <end position="354"/>
    </location>
</feature>
<dbReference type="GO" id="GO:0006297">
    <property type="term" value="P:nucleotide-excision repair, DNA gap filling"/>
    <property type="evidence" value="ECO:0007669"/>
    <property type="project" value="TreeGrafter"/>
</dbReference>
<feature type="compositionally biased region" description="Low complexity" evidence="5">
    <location>
        <begin position="149"/>
        <end position="164"/>
    </location>
</feature>
<organism evidence="6 7">
    <name type="scientific">Hyphopichia burtonii NRRL Y-1933</name>
    <dbReference type="NCBI Taxonomy" id="984485"/>
    <lineage>
        <taxon>Eukaryota</taxon>
        <taxon>Fungi</taxon>
        <taxon>Dikarya</taxon>
        <taxon>Ascomycota</taxon>
        <taxon>Saccharomycotina</taxon>
        <taxon>Pichiomycetes</taxon>
        <taxon>Debaryomycetaceae</taxon>
        <taxon>Hyphopichia</taxon>
    </lineage>
</organism>
<evidence type="ECO:0000256" key="5">
    <source>
        <dbReference type="SAM" id="MobiDB-lite"/>
    </source>
</evidence>
<reference evidence="7" key="1">
    <citation type="submission" date="2016-05" db="EMBL/GenBank/DDBJ databases">
        <title>Comparative genomics of biotechnologically important yeasts.</title>
        <authorList>
            <consortium name="DOE Joint Genome Institute"/>
            <person name="Riley R."/>
            <person name="Haridas S."/>
            <person name="Wolfe K.H."/>
            <person name="Lopes M.R."/>
            <person name="Hittinger C.T."/>
            <person name="Goker M."/>
            <person name="Salamov A."/>
            <person name="Wisecaver J."/>
            <person name="Long T.M."/>
            <person name="Aerts A.L."/>
            <person name="Barry K."/>
            <person name="Choi C."/>
            <person name="Clum A."/>
            <person name="Coughlan A.Y."/>
            <person name="Deshpande S."/>
            <person name="Douglass A.P."/>
            <person name="Hanson S.J."/>
            <person name="Klenk H.-P."/>
            <person name="Labutti K."/>
            <person name="Lapidus A."/>
            <person name="Lindquist E."/>
            <person name="Lipzen A."/>
            <person name="Meier-Kolthoff J.P."/>
            <person name="Ohm R.A."/>
            <person name="Otillar R.P."/>
            <person name="Pangilinan J."/>
            <person name="Peng Y."/>
            <person name="Rokas A."/>
            <person name="Rosa C.A."/>
            <person name="Scheuner C."/>
            <person name="Sibirny A.A."/>
            <person name="Slot J.C."/>
            <person name="Stielow J.B."/>
            <person name="Sun H."/>
            <person name="Kurtzman C.P."/>
            <person name="Blackwell M."/>
            <person name="Grigoriev I.V."/>
            <person name="Jeffries T.W."/>
        </authorList>
    </citation>
    <scope>NUCLEOTIDE SEQUENCE [LARGE SCALE GENOMIC DNA]</scope>
    <source>
        <strain evidence="7">NRRL Y-1933</strain>
    </source>
</reference>
<sequence length="417" mass="47433">MDIPLDEAEFLTERVIAAKEPVTYHTFSKERNLHHDQAKQILYEFYKSNRDQVTGSFIITGTSNENTTLIKLSENEAQLAENVKLFSAINTIHIYCIHIKDIDKTNEEISFLELKHLIDHNNLDPSYKNGLVKGPELVVVKSEPRRMKSNTPSTTPSTSNTPTKSNDKETKPKKTTGLTSGYVSRKQQQNEAKQTSKRPQTDILAMYTSRKGESNKDNQTKRAATTSSGYQYKSRKLENQPSKERVVVSNVDDNDDMEVDDVKPKTQPKTNLQELFLDDDFEFSDDDASNDKNGKEHEKQPEKESEKEPEKEPEEELGATEKDIPEQDKEPSELQNDETVEPEREAGSSEKQESEEPETIVDEDGYITSYRKKPEPSKPKPTLAKPEPAKKPSNNSNKKAASNSKKQSSLMNFFQKR</sequence>
<feature type="region of interest" description="Disordered" evidence="5">
    <location>
        <begin position="138"/>
        <end position="417"/>
    </location>
</feature>
<dbReference type="GO" id="GO:1904161">
    <property type="term" value="P:DNA synthesis involved in UV-damage excision repair"/>
    <property type="evidence" value="ECO:0007669"/>
    <property type="project" value="TreeGrafter"/>
</dbReference>
<feature type="compositionally biased region" description="Low complexity" evidence="5">
    <location>
        <begin position="391"/>
        <end position="406"/>
    </location>
</feature>
<feature type="compositionally biased region" description="Acidic residues" evidence="5">
    <location>
        <begin position="355"/>
        <end position="365"/>
    </location>
</feature>
<dbReference type="GO" id="GO:0043625">
    <property type="term" value="C:delta DNA polymerase complex"/>
    <property type="evidence" value="ECO:0007669"/>
    <property type="project" value="InterPro"/>
</dbReference>
<dbReference type="AlphaFoldDB" id="A0A1E4RCS7"/>
<dbReference type="OrthoDB" id="514823at2759"/>
<feature type="compositionally biased region" description="Acidic residues" evidence="5">
    <location>
        <begin position="276"/>
        <end position="288"/>
    </location>
</feature>
<dbReference type="InterPro" id="IPR041913">
    <property type="entry name" value="POLD3_sf"/>
</dbReference>
<accession>A0A1E4RCS7</accession>
<dbReference type="GeneID" id="30996366"/>
<dbReference type="GO" id="GO:0003887">
    <property type="term" value="F:DNA-directed DNA polymerase activity"/>
    <property type="evidence" value="ECO:0007669"/>
    <property type="project" value="TreeGrafter"/>
</dbReference>
<dbReference type="EMBL" id="KV454545">
    <property type="protein sequence ID" value="ODV65036.1"/>
    <property type="molecule type" value="Genomic_DNA"/>
</dbReference>
<evidence type="ECO:0000313" key="6">
    <source>
        <dbReference type="EMBL" id="ODV65036.1"/>
    </source>
</evidence>
<dbReference type="Gene3D" id="3.90.1030.20">
    <property type="entry name" value="DNA polymerase delta, p66 (Cdc27) subunit, wHTH domain"/>
    <property type="match status" value="1"/>
</dbReference>
<dbReference type="RefSeq" id="XP_020074103.1">
    <property type="nucleotide sequence ID" value="XM_020221817.1"/>
</dbReference>
<gene>
    <name evidence="6" type="ORF">HYPBUDRAFT_153943</name>
</gene>
<dbReference type="GO" id="GO:0006271">
    <property type="term" value="P:DNA strand elongation involved in DNA replication"/>
    <property type="evidence" value="ECO:0007669"/>
    <property type="project" value="TreeGrafter"/>
</dbReference>
<feature type="compositionally biased region" description="Polar residues" evidence="5">
    <location>
        <begin position="221"/>
        <end position="231"/>
    </location>
</feature>
<feature type="compositionally biased region" description="Basic and acidic residues" evidence="5">
    <location>
        <begin position="319"/>
        <end position="332"/>
    </location>
</feature>
<keyword evidence="3" id="KW-0235">DNA replication</keyword>
<dbReference type="Pfam" id="PF09507">
    <property type="entry name" value="CDC27"/>
    <property type="match status" value="1"/>
</dbReference>
<keyword evidence="7" id="KW-1185">Reference proteome</keyword>